<evidence type="ECO:0000313" key="2">
    <source>
        <dbReference type="EMBL" id="CAL1403230.1"/>
    </source>
</evidence>
<feature type="chain" id="PRO_5043404904" description="S-protein homolog" evidence="1">
    <location>
        <begin position="22"/>
        <end position="149"/>
    </location>
</feature>
<evidence type="ECO:0000256" key="1">
    <source>
        <dbReference type="SAM" id="SignalP"/>
    </source>
</evidence>
<dbReference type="Proteomes" id="UP001497516">
    <property type="component" value="Chromosome 7"/>
</dbReference>
<feature type="signal peptide" evidence="1">
    <location>
        <begin position="1"/>
        <end position="21"/>
    </location>
</feature>
<sequence length="149" mass="16241">MKIAAIAAAVAVLALLTGANTTTTVSVSNERRPLLSSSVVYVTCYEGLTQRAPQSIPPGQEIPFQLQPAADGSGCFCVGKFSEFDEMGTPRYYIYDSRNGTGDHNYGQARCESSFCRVKANDTSFYGWNEGKKEWDIIMPKIWLPGSAP</sequence>
<name>A0AAV2FXZ0_9ROSI</name>
<keyword evidence="3" id="KW-1185">Reference proteome</keyword>
<dbReference type="EMBL" id="OZ034820">
    <property type="protein sequence ID" value="CAL1403230.1"/>
    <property type="molecule type" value="Genomic_DNA"/>
</dbReference>
<organism evidence="2 3">
    <name type="scientific">Linum trigynum</name>
    <dbReference type="NCBI Taxonomy" id="586398"/>
    <lineage>
        <taxon>Eukaryota</taxon>
        <taxon>Viridiplantae</taxon>
        <taxon>Streptophyta</taxon>
        <taxon>Embryophyta</taxon>
        <taxon>Tracheophyta</taxon>
        <taxon>Spermatophyta</taxon>
        <taxon>Magnoliopsida</taxon>
        <taxon>eudicotyledons</taxon>
        <taxon>Gunneridae</taxon>
        <taxon>Pentapetalae</taxon>
        <taxon>rosids</taxon>
        <taxon>fabids</taxon>
        <taxon>Malpighiales</taxon>
        <taxon>Linaceae</taxon>
        <taxon>Linum</taxon>
    </lineage>
</organism>
<accession>A0AAV2FXZ0</accession>
<protein>
    <recommendedName>
        <fullName evidence="4">S-protein homolog</fullName>
    </recommendedName>
</protein>
<reference evidence="2 3" key="1">
    <citation type="submission" date="2024-04" db="EMBL/GenBank/DDBJ databases">
        <authorList>
            <person name="Fracassetti M."/>
        </authorList>
    </citation>
    <scope>NUCLEOTIDE SEQUENCE [LARGE SCALE GENOMIC DNA]</scope>
</reference>
<dbReference type="AlphaFoldDB" id="A0AAV2FXZ0"/>
<evidence type="ECO:0008006" key="4">
    <source>
        <dbReference type="Google" id="ProtNLM"/>
    </source>
</evidence>
<proteinExistence type="predicted"/>
<keyword evidence="1" id="KW-0732">Signal</keyword>
<gene>
    <name evidence="2" type="ORF">LTRI10_LOCUS43176</name>
</gene>
<evidence type="ECO:0000313" key="3">
    <source>
        <dbReference type="Proteomes" id="UP001497516"/>
    </source>
</evidence>